<comment type="caution">
    <text evidence="1">The sequence shown here is derived from an EMBL/GenBank/DDBJ whole genome shotgun (WGS) entry which is preliminary data.</text>
</comment>
<gene>
    <name evidence="1" type="ORF">LIER_42719</name>
</gene>
<accession>A0AAV3NTD8</accession>
<keyword evidence="2" id="KW-1185">Reference proteome</keyword>
<organism evidence="1 2">
    <name type="scientific">Lithospermum erythrorhizon</name>
    <name type="common">Purple gromwell</name>
    <name type="synonym">Lithospermum officinale var. erythrorhizon</name>
    <dbReference type="NCBI Taxonomy" id="34254"/>
    <lineage>
        <taxon>Eukaryota</taxon>
        <taxon>Viridiplantae</taxon>
        <taxon>Streptophyta</taxon>
        <taxon>Embryophyta</taxon>
        <taxon>Tracheophyta</taxon>
        <taxon>Spermatophyta</taxon>
        <taxon>Magnoliopsida</taxon>
        <taxon>eudicotyledons</taxon>
        <taxon>Gunneridae</taxon>
        <taxon>Pentapetalae</taxon>
        <taxon>asterids</taxon>
        <taxon>lamiids</taxon>
        <taxon>Boraginales</taxon>
        <taxon>Boraginaceae</taxon>
        <taxon>Boraginoideae</taxon>
        <taxon>Lithospermeae</taxon>
        <taxon>Lithospermum</taxon>
    </lineage>
</organism>
<name>A0AAV3NTD8_LITER</name>
<dbReference type="EMBL" id="BAABME010030665">
    <property type="protein sequence ID" value="GAA0142381.1"/>
    <property type="molecule type" value="Genomic_DNA"/>
</dbReference>
<evidence type="ECO:0000313" key="2">
    <source>
        <dbReference type="Proteomes" id="UP001454036"/>
    </source>
</evidence>
<dbReference type="AlphaFoldDB" id="A0AAV3NTD8"/>
<dbReference type="Proteomes" id="UP001454036">
    <property type="component" value="Unassembled WGS sequence"/>
</dbReference>
<sequence length="173" mass="19292">MIRNQQLDDMTGDSLSQSWIIDTGASHHVCGYEACLMDVHNIVGCHVQMGIKHLPPRKMILNVMCNSLSLYVTIPAPIVELGRGLREKRPSVILNDYVTHTVQHLSLSQCSSYPLGSSGVEPRNFHEASQDEGWRAAMKQEIDALVENGAWVMEPLPSGKKALGCKWVYKIKH</sequence>
<protein>
    <submittedName>
        <fullName evidence="1">Uncharacterized protein</fullName>
    </submittedName>
</protein>
<reference evidence="1 2" key="1">
    <citation type="submission" date="2024-01" db="EMBL/GenBank/DDBJ databases">
        <title>The complete chloroplast genome sequence of Lithospermum erythrorhizon: insights into the phylogenetic relationship among Boraginaceae species and the maternal lineages of purple gromwells.</title>
        <authorList>
            <person name="Okada T."/>
            <person name="Watanabe K."/>
        </authorList>
    </citation>
    <scope>NUCLEOTIDE SEQUENCE [LARGE SCALE GENOMIC DNA]</scope>
</reference>
<evidence type="ECO:0000313" key="1">
    <source>
        <dbReference type="EMBL" id="GAA0142381.1"/>
    </source>
</evidence>
<proteinExistence type="predicted"/>